<feature type="signal peptide" evidence="2">
    <location>
        <begin position="1"/>
        <end position="29"/>
    </location>
</feature>
<dbReference type="EMBL" id="SMKL01000029">
    <property type="protein sequence ID" value="TDC50567.1"/>
    <property type="molecule type" value="Genomic_DNA"/>
</dbReference>
<evidence type="ECO:0000256" key="1">
    <source>
        <dbReference type="SAM" id="Phobius"/>
    </source>
</evidence>
<name>A0A4R4RLP9_9ACTN</name>
<keyword evidence="4" id="KW-1185">Reference proteome</keyword>
<evidence type="ECO:0000256" key="2">
    <source>
        <dbReference type="SAM" id="SignalP"/>
    </source>
</evidence>
<protein>
    <submittedName>
        <fullName evidence="3">Uncharacterized protein</fullName>
    </submittedName>
</protein>
<dbReference type="AlphaFoldDB" id="A0A4R4RLP9"/>
<keyword evidence="1" id="KW-0472">Membrane</keyword>
<feature type="transmembrane region" description="Helical" evidence="1">
    <location>
        <begin position="77"/>
        <end position="96"/>
    </location>
</feature>
<sequence length="104" mass="10933">MRPLRPLRRLLVGLTLVVAVAMGAGAPAAAEPWRPAAAASVTVFVRSAPAADPPPARVVPDDADDRDDSGFGWGPSGIVWAGFGWLGLVLVAALVLRRRASRRR</sequence>
<gene>
    <name evidence="3" type="ORF">E1212_14420</name>
</gene>
<comment type="caution">
    <text evidence="3">The sequence shown here is derived from an EMBL/GenBank/DDBJ whole genome shotgun (WGS) entry which is preliminary data.</text>
</comment>
<organism evidence="3 4">
    <name type="scientific">Jiangella ureilytica</name>
    <dbReference type="NCBI Taxonomy" id="2530374"/>
    <lineage>
        <taxon>Bacteria</taxon>
        <taxon>Bacillati</taxon>
        <taxon>Actinomycetota</taxon>
        <taxon>Actinomycetes</taxon>
        <taxon>Jiangellales</taxon>
        <taxon>Jiangellaceae</taxon>
        <taxon>Jiangella</taxon>
    </lineage>
</organism>
<feature type="chain" id="PRO_5020587948" evidence="2">
    <location>
        <begin position="30"/>
        <end position="104"/>
    </location>
</feature>
<evidence type="ECO:0000313" key="3">
    <source>
        <dbReference type="EMBL" id="TDC50567.1"/>
    </source>
</evidence>
<keyword evidence="1" id="KW-1133">Transmembrane helix</keyword>
<evidence type="ECO:0000313" key="4">
    <source>
        <dbReference type="Proteomes" id="UP000295621"/>
    </source>
</evidence>
<proteinExistence type="predicted"/>
<accession>A0A4R4RLP9</accession>
<keyword evidence="1" id="KW-0812">Transmembrane</keyword>
<reference evidence="3 4" key="1">
    <citation type="submission" date="2019-02" db="EMBL/GenBank/DDBJ databases">
        <title>Draft genome sequences of novel Actinobacteria.</title>
        <authorList>
            <person name="Sahin N."/>
            <person name="Ay H."/>
            <person name="Saygin H."/>
        </authorList>
    </citation>
    <scope>NUCLEOTIDE SEQUENCE [LARGE SCALE GENOMIC DNA]</scope>
    <source>
        <strain evidence="3 4">KC603</strain>
    </source>
</reference>
<keyword evidence="2" id="KW-0732">Signal</keyword>
<dbReference type="Proteomes" id="UP000295621">
    <property type="component" value="Unassembled WGS sequence"/>
</dbReference>
<dbReference type="RefSeq" id="WP_131983595.1">
    <property type="nucleotide sequence ID" value="NZ_SMKL01000029.1"/>
</dbReference>